<feature type="domain" description="Tse2 ADP-ribosyltransferase toxin" evidence="1">
    <location>
        <begin position="14"/>
        <end position="152"/>
    </location>
</feature>
<organism evidence="2 3">
    <name type="scientific">Zopfia rhizophila CBS 207.26</name>
    <dbReference type="NCBI Taxonomy" id="1314779"/>
    <lineage>
        <taxon>Eukaryota</taxon>
        <taxon>Fungi</taxon>
        <taxon>Dikarya</taxon>
        <taxon>Ascomycota</taxon>
        <taxon>Pezizomycotina</taxon>
        <taxon>Dothideomycetes</taxon>
        <taxon>Dothideomycetes incertae sedis</taxon>
        <taxon>Zopfiaceae</taxon>
        <taxon>Zopfia</taxon>
    </lineage>
</organism>
<keyword evidence="3" id="KW-1185">Reference proteome</keyword>
<dbReference type="EMBL" id="ML994693">
    <property type="protein sequence ID" value="KAF2177148.1"/>
    <property type="molecule type" value="Genomic_DNA"/>
</dbReference>
<dbReference type="Pfam" id="PF18648">
    <property type="entry name" value="ADPRTs_Tse2"/>
    <property type="match status" value="1"/>
</dbReference>
<name>A0A6A6DFB2_9PEZI</name>
<evidence type="ECO:0000313" key="3">
    <source>
        <dbReference type="Proteomes" id="UP000800200"/>
    </source>
</evidence>
<proteinExistence type="predicted"/>
<gene>
    <name evidence="2" type="ORF">K469DRAFT_604466</name>
</gene>
<dbReference type="OrthoDB" id="10266325at2759"/>
<reference evidence="2" key="1">
    <citation type="journal article" date="2020" name="Stud. Mycol.">
        <title>101 Dothideomycetes genomes: a test case for predicting lifestyles and emergence of pathogens.</title>
        <authorList>
            <person name="Haridas S."/>
            <person name="Albert R."/>
            <person name="Binder M."/>
            <person name="Bloem J."/>
            <person name="Labutti K."/>
            <person name="Salamov A."/>
            <person name="Andreopoulos B."/>
            <person name="Baker S."/>
            <person name="Barry K."/>
            <person name="Bills G."/>
            <person name="Bluhm B."/>
            <person name="Cannon C."/>
            <person name="Castanera R."/>
            <person name="Culley D."/>
            <person name="Daum C."/>
            <person name="Ezra D."/>
            <person name="Gonzalez J."/>
            <person name="Henrissat B."/>
            <person name="Kuo A."/>
            <person name="Liang C."/>
            <person name="Lipzen A."/>
            <person name="Lutzoni F."/>
            <person name="Magnuson J."/>
            <person name="Mondo S."/>
            <person name="Nolan M."/>
            <person name="Ohm R."/>
            <person name="Pangilinan J."/>
            <person name="Park H.-J."/>
            <person name="Ramirez L."/>
            <person name="Alfaro M."/>
            <person name="Sun H."/>
            <person name="Tritt A."/>
            <person name="Yoshinaga Y."/>
            <person name="Zwiers L.-H."/>
            <person name="Turgeon B."/>
            <person name="Goodwin S."/>
            <person name="Spatafora J."/>
            <person name="Crous P."/>
            <person name="Grigoriev I."/>
        </authorList>
    </citation>
    <scope>NUCLEOTIDE SEQUENCE</scope>
    <source>
        <strain evidence="2">CBS 207.26</strain>
    </source>
</reference>
<dbReference type="AlphaFoldDB" id="A0A6A6DFB2"/>
<protein>
    <recommendedName>
        <fullName evidence="1">Tse2 ADP-ribosyltransferase toxin domain-containing protein</fullName>
    </recommendedName>
</protein>
<dbReference type="InterPro" id="IPR041018">
    <property type="entry name" value="ADPRTs_Tse2"/>
</dbReference>
<sequence>MSSTLITVFKHIPKELFRVNNGRAIILREWSLQRQRSFDIVTKSGKVKAKALDPATYRGKFKLTLNVTPNGASMRPISAFQRNLVQSFRGQSVVVYSVPAGTPLPEDLILVHEHTDHYSLQAAEGMSLTGKLNGKITSFLESYGTAMSKEEWLQAYPQPTGPASSSNEP</sequence>
<evidence type="ECO:0000313" key="2">
    <source>
        <dbReference type="EMBL" id="KAF2177148.1"/>
    </source>
</evidence>
<evidence type="ECO:0000259" key="1">
    <source>
        <dbReference type="Pfam" id="PF18648"/>
    </source>
</evidence>
<accession>A0A6A6DFB2</accession>
<dbReference type="Proteomes" id="UP000800200">
    <property type="component" value="Unassembled WGS sequence"/>
</dbReference>